<proteinExistence type="predicted"/>
<protein>
    <submittedName>
        <fullName evidence="1">Uncharacterized protein</fullName>
    </submittedName>
</protein>
<dbReference type="KEGG" id="pez:HWQ56_19520"/>
<evidence type="ECO:0000313" key="1">
    <source>
        <dbReference type="EMBL" id="QKZ05859.1"/>
    </source>
</evidence>
<gene>
    <name evidence="1" type="ORF">HWQ56_19520</name>
</gene>
<dbReference type="EMBL" id="CP056030">
    <property type="protein sequence ID" value="QKZ05859.1"/>
    <property type="molecule type" value="Genomic_DNA"/>
</dbReference>
<keyword evidence="2" id="KW-1185">Reference proteome</keyword>
<name>A0A7D5D883_9PSED</name>
<sequence length="92" mass="10683">MSYEIIVEEYVLQVEITHFENIQARPGTWDSDWDSQGSRELEFKITSAATYNDDGKRVVMTDVELIAKFHAPAIETALWHEIDSQARRRRVA</sequence>
<dbReference type="Proteomes" id="UP000509568">
    <property type="component" value="Chromosome"/>
</dbReference>
<dbReference type="AlphaFoldDB" id="A0A7D5D883"/>
<dbReference type="RefSeq" id="WP_176571548.1">
    <property type="nucleotide sequence ID" value="NZ_CP056030.1"/>
</dbReference>
<accession>A0A7D5D883</accession>
<organism evidence="1 2">
    <name type="scientific">Pseudomonas eucalypticola</name>
    <dbReference type="NCBI Taxonomy" id="2599595"/>
    <lineage>
        <taxon>Bacteria</taxon>
        <taxon>Pseudomonadati</taxon>
        <taxon>Pseudomonadota</taxon>
        <taxon>Gammaproteobacteria</taxon>
        <taxon>Pseudomonadales</taxon>
        <taxon>Pseudomonadaceae</taxon>
        <taxon>Pseudomonas</taxon>
    </lineage>
</organism>
<reference evidence="1 2" key="1">
    <citation type="submission" date="2020-06" db="EMBL/GenBank/DDBJ databases">
        <title>Pseudomonas eucalypticola sp. nov., an endophyte of Eucalyptus dunnii leaves with biocontrol ability of eucalyptus leaf blight.</title>
        <authorList>
            <person name="Liu Y."/>
            <person name="Song Z."/>
            <person name="Zeng H."/>
            <person name="Lu M."/>
            <person name="Wang X."/>
            <person name="Lian X."/>
            <person name="Zhang Q."/>
        </authorList>
    </citation>
    <scope>NUCLEOTIDE SEQUENCE [LARGE SCALE GENOMIC DNA]</scope>
    <source>
        <strain evidence="1 2">NP-1</strain>
    </source>
</reference>
<evidence type="ECO:0000313" key="2">
    <source>
        <dbReference type="Proteomes" id="UP000509568"/>
    </source>
</evidence>